<dbReference type="InterPro" id="IPR012340">
    <property type="entry name" value="NA-bd_OB-fold"/>
</dbReference>
<dbReference type="InterPro" id="IPR012310">
    <property type="entry name" value="DNA_ligase_ATP-dep_cent"/>
</dbReference>
<dbReference type="CDD" id="cd07905">
    <property type="entry name" value="Adenylation_DNA_ligase_LigC"/>
    <property type="match status" value="1"/>
</dbReference>
<dbReference type="PROSITE" id="PS50160">
    <property type="entry name" value="DNA_LIGASE_A3"/>
    <property type="match status" value="1"/>
</dbReference>
<protein>
    <submittedName>
        <fullName evidence="5">ATP-dependent DNA ligase</fullName>
    </submittedName>
</protein>
<dbReference type="Pfam" id="PF01068">
    <property type="entry name" value="DNA_ligase_A_M"/>
    <property type="match status" value="1"/>
</dbReference>
<geneLocation type="plasmid" evidence="5 6">
    <name>unnamed4</name>
</geneLocation>
<reference evidence="5" key="1">
    <citation type="submission" date="2022-07" db="EMBL/GenBank/DDBJ databases">
        <authorList>
            <person name="Wu T."/>
        </authorList>
    </citation>
    <scope>NUCLEOTIDE SEQUENCE</scope>
    <source>
        <strain evidence="5">SD-1</strain>
        <plasmid evidence="5">unnamed4</plasmid>
    </source>
</reference>
<dbReference type="RefSeq" id="WP_264398916.1">
    <property type="nucleotide sequence ID" value="NZ_CP101183.1"/>
</dbReference>
<dbReference type="SUPFAM" id="SSF56091">
    <property type="entry name" value="DNA ligase/mRNA capping enzyme, catalytic domain"/>
    <property type="match status" value="1"/>
</dbReference>
<name>A0AAX3EQ78_PAEUR</name>
<dbReference type="GO" id="GO:0003910">
    <property type="term" value="F:DNA ligase (ATP) activity"/>
    <property type="evidence" value="ECO:0007669"/>
    <property type="project" value="UniProtKB-EC"/>
</dbReference>
<dbReference type="AlphaFoldDB" id="A0AAX3EQ78"/>
<evidence type="ECO:0000256" key="3">
    <source>
        <dbReference type="ARBA" id="ARBA00034003"/>
    </source>
</evidence>
<organism evidence="5 6">
    <name type="scientific">Paenarthrobacter ureafaciens</name>
    <dbReference type="NCBI Taxonomy" id="37931"/>
    <lineage>
        <taxon>Bacteria</taxon>
        <taxon>Bacillati</taxon>
        <taxon>Actinomycetota</taxon>
        <taxon>Actinomycetes</taxon>
        <taxon>Micrococcales</taxon>
        <taxon>Micrococcaceae</taxon>
        <taxon>Paenarthrobacter</taxon>
    </lineage>
</organism>
<dbReference type="GO" id="GO:0006310">
    <property type="term" value="P:DNA recombination"/>
    <property type="evidence" value="ECO:0007669"/>
    <property type="project" value="InterPro"/>
</dbReference>
<dbReference type="GO" id="GO:0005524">
    <property type="term" value="F:ATP binding"/>
    <property type="evidence" value="ECO:0007669"/>
    <property type="project" value="InterPro"/>
</dbReference>
<dbReference type="Gene3D" id="2.40.50.140">
    <property type="entry name" value="Nucleic acid-binding proteins"/>
    <property type="match status" value="1"/>
</dbReference>
<dbReference type="Gene3D" id="3.30.470.30">
    <property type="entry name" value="DNA ligase/mRNA capping enzyme"/>
    <property type="match status" value="1"/>
</dbReference>
<dbReference type="PANTHER" id="PTHR45674:SF4">
    <property type="entry name" value="DNA LIGASE 1"/>
    <property type="match status" value="1"/>
</dbReference>
<proteinExistence type="inferred from homology"/>
<comment type="catalytic activity">
    <reaction evidence="3">
        <text>ATP + (deoxyribonucleotide)n-3'-hydroxyl + 5'-phospho-(deoxyribonucleotide)m = (deoxyribonucleotide)n+m + AMP + diphosphate.</text>
        <dbReference type="EC" id="6.5.1.1"/>
    </reaction>
</comment>
<dbReference type="InterPro" id="IPR050191">
    <property type="entry name" value="ATP-dep_DNA_ligase"/>
</dbReference>
<dbReference type="InterPro" id="IPR016059">
    <property type="entry name" value="DNA_ligase_ATP-dep_CS"/>
</dbReference>
<comment type="similarity">
    <text evidence="1">Belongs to the ATP-dependent DNA ligase family.</text>
</comment>
<sequence>MEDVPEALRPPIPLALAKAVEAIPREDALPGGSMYEPKFDGYRASLSVRPEGATLWSRQGKELSRYFPELLEAAEAQIPPGCVLDGEAVIWTADRLDFDALQRRLVTARQALPALAKEHPASFVAFDLLAVAGHDIRATALAGRRELLEHLAADWSPPLNLSPATRDRSEALQWFEELPAVGVEGLMVKAAGQEYQGGVRQWWKVKRRQTVDVVCAAVIGTMARPQYVVVGLPMEGRLRIVGRSSALTAAAARQLAAQLHKPAAPHPWPETITETMLNRFSKDKAPVALTLVEPIVVEISADVAWSGNAFRHTVRYLRARPELPPNHVQLPAP</sequence>
<dbReference type="PANTHER" id="PTHR45674">
    <property type="entry name" value="DNA LIGASE 1/3 FAMILY MEMBER"/>
    <property type="match status" value="1"/>
</dbReference>
<feature type="domain" description="ATP-dependent DNA ligase family profile" evidence="4">
    <location>
        <begin position="114"/>
        <end position="250"/>
    </location>
</feature>
<evidence type="ECO:0000256" key="2">
    <source>
        <dbReference type="ARBA" id="ARBA00022598"/>
    </source>
</evidence>
<evidence type="ECO:0000313" key="5">
    <source>
        <dbReference type="EMBL" id="UYW00149.1"/>
    </source>
</evidence>
<keyword evidence="6" id="KW-1185">Reference proteome</keyword>
<evidence type="ECO:0000259" key="4">
    <source>
        <dbReference type="PROSITE" id="PS50160"/>
    </source>
</evidence>
<dbReference type="Proteomes" id="UP001163293">
    <property type="component" value="Plasmid unnamed4"/>
</dbReference>
<dbReference type="InterPro" id="IPR044119">
    <property type="entry name" value="Adenylation_LigC-like"/>
</dbReference>
<evidence type="ECO:0000256" key="1">
    <source>
        <dbReference type="ARBA" id="ARBA00007572"/>
    </source>
</evidence>
<keyword evidence="2 5" id="KW-0436">Ligase</keyword>
<dbReference type="PROSITE" id="PS00333">
    <property type="entry name" value="DNA_LIGASE_A2"/>
    <property type="match status" value="1"/>
</dbReference>
<keyword evidence="5" id="KW-0614">Plasmid</keyword>
<evidence type="ECO:0000313" key="6">
    <source>
        <dbReference type="Proteomes" id="UP001163293"/>
    </source>
</evidence>
<dbReference type="EMBL" id="CP101189">
    <property type="protein sequence ID" value="UYW00149.1"/>
    <property type="molecule type" value="Genomic_DNA"/>
</dbReference>
<accession>A0AAX3EQ78</accession>
<gene>
    <name evidence="5" type="ORF">NL394_23405</name>
</gene>
<dbReference type="GO" id="GO:0006281">
    <property type="term" value="P:DNA repair"/>
    <property type="evidence" value="ECO:0007669"/>
    <property type="project" value="InterPro"/>
</dbReference>